<proteinExistence type="predicted"/>
<dbReference type="Proteomes" id="UP000204225">
    <property type="component" value="Segment"/>
</dbReference>
<gene>
    <name evidence="1" type="ORF">PGCG_00027</name>
</gene>
<name>A0AC59EWK8_9VIRU</name>
<keyword evidence="2" id="KW-1185">Reference proteome</keyword>
<evidence type="ECO:0000313" key="2">
    <source>
        <dbReference type="Proteomes" id="UP000204225"/>
    </source>
</evidence>
<protein>
    <submittedName>
        <fullName evidence="1">Thioredoxin family protein</fullName>
    </submittedName>
</protein>
<reference evidence="1 2" key="1">
    <citation type="journal article" date="2013" name="Proc. Natl. Acad. Sci. U.S.A.">
        <title>Genome of Phaeocystis globosa virus PgV-16T highlights the common ancestry of the largest known DNA viruses infecting eukaryotes.</title>
        <authorList>
            <person name="Santini S."/>
            <person name="Jeudy S."/>
            <person name="Bartoli J."/>
            <person name="Poirot O."/>
            <person name="Lescot M."/>
            <person name="Abergel C."/>
            <person name="Barbe V."/>
            <person name="Wommack K.E."/>
            <person name="Noordeloos A.A."/>
            <person name="Brussaard C.P."/>
            <person name="Claverie J.M."/>
        </authorList>
    </citation>
    <scope>NUCLEOTIDE SEQUENCE [LARGE SCALE GENOMIC DNA]</scope>
    <source>
        <strain evidence="1 2">16T</strain>
    </source>
</reference>
<sequence>MDLKIINYNIIMDDMMSEQDLFKLQNELGEKEILVIKFTADWCGPCQGIKSLVEELVATLPASIKYQEIDIDESIELYAKLKSKRMVNGIPAILAYKGGKKDIWYTPDDSVLGGDKAQIKAFFDRCVVYGS</sequence>
<dbReference type="EMBL" id="KC662249">
    <property type="protein sequence ID" value="AGM15339.1"/>
    <property type="molecule type" value="Genomic_DNA"/>
</dbReference>
<evidence type="ECO:0000313" key="1">
    <source>
        <dbReference type="EMBL" id="AGM15339.1"/>
    </source>
</evidence>
<organism evidence="1 2">
    <name type="scientific">Phaeocystis globosa virus PgV-16T</name>
    <dbReference type="NCBI Taxonomy" id="3071227"/>
    <lineage>
        <taxon>Viruses</taxon>
        <taxon>Varidnaviria</taxon>
        <taxon>Bamfordvirae</taxon>
        <taxon>Nucleocytoviricota</taxon>
        <taxon>Megaviricetes</taxon>
        <taxon>Imitervirales</taxon>
        <taxon>Mesomimiviridae</taxon>
        <taxon>Tethysvirus</taxon>
        <taxon>Tethysvirus hollandense</taxon>
    </lineage>
</organism>
<accession>A0AC59EWK8</accession>